<evidence type="ECO:0000313" key="1">
    <source>
        <dbReference type="EMBL" id="QND81399.1"/>
    </source>
</evidence>
<gene>
    <name evidence="1" type="ORF">H4W19_06480</name>
</gene>
<evidence type="ECO:0000313" key="2">
    <source>
        <dbReference type="Proteomes" id="UP000515506"/>
    </source>
</evidence>
<dbReference type="Proteomes" id="UP000515506">
    <property type="component" value="Chromosome"/>
</dbReference>
<accession>A0ABX6RFU9</accession>
<organism evidence="1 2">
    <name type="scientific">Pseudoxanthomonas mexicana</name>
    <dbReference type="NCBI Taxonomy" id="128785"/>
    <lineage>
        <taxon>Bacteria</taxon>
        <taxon>Pseudomonadati</taxon>
        <taxon>Pseudomonadota</taxon>
        <taxon>Gammaproteobacteria</taxon>
        <taxon>Lysobacterales</taxon>
        <taxon>Lysobacteraceae</taxon>
        <taxon>Pseudoxanthomonas</taxon>
    </lineage>
</organism>
<dbReference type="EMBL" id="CP060028">
    <property type="protein sequence ID" value="QND81399.1"/>
    <property type="molecule type" value="Genomic_DNA"/>
</dbReference>
<protein>
    <submittedName>
        <fullName evidence="1">Uncharacterized protein</fullName>
    </submittedName>
</protein>
<reference evidence="1 2" key="1">
    <citation type="submission" date="2020-08" db="EMBL/GenBank/DDBJ databases">
        <title>Streptomycin resistant and MDR strain, P. mexicana.</title>
        <authorList>
            <person name="Ganesh-kumar S."/>
            <person name="Zhe T."/>
            <person name="Yu Z."/>
            <person name="Min Y."/>
        </authorList>
    </citation>
    <scope>NUCLEOTIDE SEQUENCE [LARGE SCALE GENOMIC DNA]</scope>
    <source>
        <strain evidence="1 2">GTZY</strain>
    </source>
</reference>
<sequence>MRAEDQAGATDRIVDFLRGIGLPVTEGSVPDDCFLPGVRIHHGTLVFDRQRLQWPGDLLHEAGHIAVTPAASRAALSDALATQDEPAHGGEAEATAWAYAACMKIGLDAALLFHPGGYHGHAEALIATFAMGVYPGSAGLARCGMTVAGPLSDGDTGGRYPDMLHWLRP</sequence>
<name>A0ABX6RFU9_PSEMX</name>
<proteinExistence type="predicted"/>
<keyword evidence="2" id="KW-1185">Reference proteome</keyword>